<dbReference type="eggNOG" id="COG1846">
    <property type="taxonomic scope" value="Bacteria"/>
</dbReference>
<dbReference type="HOGENOM" id="CLU_083287_8_0_4"/>
<dbReference type="SMART" id="SM00347">
    <property type="entry name" value="HTH_MARR"/>
    <property type="match status" value="1"/>
</dbReference>
<feature type="domain" description="HTH marR-type" evidence="1">
    <location>
        <begin position="9"/>
        <end position="142"/>
    </location>
</feature>
<accession>A0A0H3KMJ5</accession>
<dbReference type="RefSeq" id="WP_006417365.1">
    <property type="nucleotide sequence ID" value="NC_010084.1"/>
</dbReference>
<dbReference type="InterPro" id="IPR036388">
    <property type="entry name" value="WH-like_DNA-bd_sf"/>
</dbReference>
<sequence>MPKADHPILEYLTFRLDRLSELTKEAGTQVYESEFGISIRDLRIVRLVALEPGLTLTRLIELTMLEKTHASKLVSAVVKRGFVRREVGRADARQINLFLTAEGEDLVKRTYERGNMLEQMMLSALPADELRIFNSVVDKLTAGLIEHLAAQKEAANPPKRVA</sequence>
<dbReference type="PANTHER" id="PTHR33164:SF57">
    <property type="entry name" value="MARR-FAMILY TRANSCRIPTIONAL REGULATOR"/>
    <property type="match status" value="1"/>
</dbReference>
<dbReference type="InterPro" id="IPR039422">
    <property type="entry name" value="MarR/SlyA-like"/>
</dbReference>
<dbReference type="GO" id="GO:0003700">
    <property type="term" value="F:DNA-binding transcription factor activity"/>
    <property type="evidence" value="ECO:0007669"/>
    <property type="project" value="InterPro"/>
</dbReference>
<dbReference type="InterPro" id="IPR000835">
    <property type="entry name" value="HTH_MarR-typ"/>
</dbReference>
<protein>
    <submittedName>
        <fullName evidence="2">Transcriptional repressor</fullName>
    </submittedName>
</protein>
<evidence type="ECO:0000259" key="1">
    <source>
        <dbReference type="PROSITE" id="PS50995"/>
    </source>
</evidence>
<dbReference type="KEGG" id="bmj:BMULJ_01271"/>
<gene>
    <name evidence="2" type="ordered locus">BMULJ_01271</name>
</gene>
<dbReference type="PANTHER" id="PTHR33164">
    <property type="entry name" value="TRANSCRIPTIONAL REGULATOR, MARR FAMILY"/>
    <property type="match status" value="1"/>
</dbReference>
<reference evidence="2 3" key="1">
    <citation type="submission" date="2007-04" db="EMBL/GenBank/DDBJ databases">
        <title>Complete genome sequence of Burkholderia multivorans ATCC 17616.</title>
        <authorList>
            <person name="Ohtsubo Y."/>
            <person name="Yamashita A."/>
            <person name="Kurokawa K."/>
            <person name="Takami H."/>
            <person name="Yuhara S."/>
            <person name="Nishiyama E."/>
            <person name="Endo R."/>
            <person name="Miyazaki R."/>
            <person name="Ono A."/>
            <person name="Yano K."/>
            <person name="Ito M."/>
            <person name="Sota M."/>
            <person name="Yuji N."/>
            <person name="Hattori M."/>
            <person name="Tsuda M."/>
        </authorList>
    </citation>
    <scope>NUCLEOTIDE SEQUENCE [LARGE SCALE GENOMIC DNA]</scope>
    <source>
        <strain evidence="3">ATCC 17616 / 249</strain>
    </source>
</reference>
<organism evidence="2 3">
    <name type="scientific">Burkholderia multivorans (strain ATCC 17616 / 249)</name>
    <dbReference type="NCBI Taxonomy" id="395019"/>
    <lineage>
        <taxon>Bacteria</taxon>
        <taxon>Pseudomonadati</taxon>
        <taxon>Pseudomonadota</taxon>
        <taxon>Betaproteobacteria</taxon>
        <taxon>Burkholderiales</taxon>
        <taxon>Burkholderiaceae</taxon>
        <taxon>Burkholderia</taxon>
        <taxon>Burkholderia cepacia complex</taxon>
    </lineage>
</organism>
<dbReference type="InterPro" id="IPR036390">
    <property type="entry name" value="WH_DNA-bd_sf"/>
</dbReference>
<evidence type="ECO:0000313" key="2">
    <source>
        <dbReference type="EMBL" id="BAG43207.1"/>
    </source>
</evidence>
<dbReference type="KEGG" id="bmu:Bmul_1971"/>
<dbReference type="Proteomes" id="UP000008815">
    <property type="component" value="Chromosome 1"/>
</dbReference>
<dbReference type="AlphaFoldDB" id="A0A0H3KMJ5"/>
<dbReference type="PROSITE" id="PS50995">
    <property type="entry name" value="HTH_MARR_2"/>
    <property type="match status" value="1"/>
</dbReference>
<dbReference type="PRINTS" id="PR00598">
    <property type="entry name" value="HTHMARR"/>
</dbReference>
<dbReference type="EMBL" id="AP009385">
    <property type="protein sequence ID" value="BAG43207.1"/>
    <property type="molecule type" value="Genomic_DNA"/>
</dbReference>
<dbReference type="SUPFAM" id="SSF46785">
    <property type="entry name" value="Winged helix' DNA-binding domain"/>
    <property type="match status" value="1"/>
</dbReference>
<name>A0A0H3KMJ5_BURM1</name>
<dbReference type="STRING" id="395019.BMULJ_01271"/>
<dbReference type="GO" id="GO:0006950">
    <property type="term" value="P:response to stress"/>
    <property type="evidence" value="ECO:0007669"/>
    <property type="project" value="TreeGrafter"/>
</dbReference>
<dbReference type="Pfam" id="PF12802">
    <property type="entry name" value="MarR_2"/>
    <property type="match status" value="1"/>
</dbReference>
<dbReference type="GeneID" id="89569786"/>
<evidence type="ECO:0000313" key="3">
    <source>
        <dbReference type="Proteomes" id="UP000008815"/>
    </source>
</evidence>
<proteinExistence type="predicted"/>
<dbReference type="Gene3D" id="1.10.10.10">
    <property type="entry name" value="Winged helix-like DNA-binding domain superfamily/Winged helix DNA-binding domain"/>
    <property type="match status" value="1"/>
</dbReference>
<keyword evidence="3" id="KW-1185">Reference proteome</keyword>